<evidence type="ECO:0000313" key="6">
    <source>
        <dbReference type="Proteomes" id="UP001153712"/>
    </source>
</evidence>
<proteinExistence type="predicted"/>
<dbReference type="SUPFAM" id="SSF63748">
    <property type="entry name" value="Tudor/PWWP/MBT"/>
    <property type="match status" value="1"/>
</dbReference>
<dbReference type="Gene3D" id="2.40.50.770">
    <property type="entry name" value="RecQ-mediated genome instability protein Rmi1, C-terminal domain"/>
    <property type="match status" value="1"/>
</dbReference>
<keyword evidence="6" id="KW-1185">Reference proteome</keyword>
<dbReference type="OrthoDB" id="434939at2759"/>
<dbReference type="GO" id="GO:0005634">
    <property type="term" value="C:nucleus"/>
    <property type="evidence" value="ECO:0007669"/>
    <property type="project" value="UniProtKB-SubCell"/>
</dbReference>
<dbReference type="InterPro" id="IPR002999">
    <property type="entry name" value="Tudor"/>
</dbReference>
<dbReference type="Gene3D" id="2.30.30.140">
    <property type="match status" value="1"/>
</dbReference>
<dbReference type="PANTHER" id="PTHR13681:SF24">
    <property type="entry name" value="TUDOR DOMAIN-CONTAINING PROTEIN 3"/>
    <property type="match status" value="1"/>
</dbReference>
<evidence type="ECO:0000256" key="1">
    <source>
        <dbReference type="ARBA" id="ARBA00004123"/>
    </source>
</evidence>
<name>A0A9N9TEN4_PHYSR</name>
<feature type="region of interest" description="Disordered" evidence="3">
    <location>
        <begin position="237"/>
        <end position="270"/>
    </location>
</feature>
<dbReference type="InterPro" id="IPR042470">
    <property type="entry name" value="RMI1_N_C_sf"/>
</dbReference>
<dbReference type="Proteomes" id="UP001153712">
    <property type="component" value="Chromosome 12"/>
</dbReference>
<protein>
    <recommendedName>
        <fullName evidence="4">Tudor domain-containing protein</fullName>
    </recommendedName>
</protein>
<dbReference type="InterPro" id="IPR013894">
    <property type="entry name" value="RMI1_OB"/>
</dbReference>
<dbReference type="AlphaFoldDB" id="A0A9N9TEN4"/>
<organism evidence="5 6">
    <name type="scientific">Phyllotreta striolata</name>
    <name type="common">Striped flea beetle</name>
    <name type="synonym">Crioceris striolata</name>
    <dbReference type="NCBI Taxonomy" id="444603"/>
    <lineage>
        <taxon>Eukaryota</taxon>
        <taxon>Metazoa</taxon>
        <taxon>Ecdysozoa</taxon>
        <taxon>Arthropoda</taxon>
        <taxon>Hexapoda</taxon>
        <taxon>Insecta</taxon>
        <taxon>Pterygota</taxon>
        <taxon>Neoptera</taxon>
        <taxon>Endopterygota</taxon>
        <taxon>Coleoptera</taxon>
        <taxon>Polyphaga</taxon>
        <taxon>Cucujiformia</taxon>
        <taxon>Chrysomeloidea</taxon>
        <taxon>Chrysomelidae</taxon>
        <taxon>Galerucinae</taxon>
        <taxon>Alticini</taxon>
        <taxon>Phyllotreta</taxon>
    </lineage>
</organism>
<dbReference type="EMBL" id="OU900105">
    <property type="protein sequence ID" value="CAG9856621.1"/>
    <property type="molecule type" value="Genomic_DNA"/>
</dbReference>
<keyword evidence="2" id="KW-0539">Nucleus</keyword>
<accession>A0A9N9TEN4</accession>
<dbReference type="SMART" id="SM01161">
    <property type="entry name" value="DUF1767"/>
    <property type="match status" value="1"/>
</dbReference>
<feature type="compositionally biased region" description="Basic and acidic residues" evidence="3">
    <location>
        <begin position="247"/>
        <end position="270"/>
    </location>
</feature>
<feature type="compositionally biased region" description="Basic and acidic residues" evidence="3">
    <location>
        <begin position="186"/>
        <end position="211"/>
    </location>
</feature>
<evidence type="ECO:0000313" key="5">
    <source>
        <dbReference type="EMBL" id="CAG9856621.1"/>
    </source>
</evidence>
<dbReference type="SMART" id="SM00333">
    <property type="entry name" value="TUDOR"/>
    <property type="match status" value="1"/>
</dbReference>
<comment type="subcellular location">
    <subcellularLocation>
        <location evidence="1">Nucleus</location>
    </subcellularLocation>
</comment>
<feature type="compositionally biased region" description="Basic and acidic residues" evidence="3">
    <location>
        <begin position="312"/>
        <end position="331"/>
    </location>
</feature>
<dbReference type="PANTHER" id="PTHR13681">
    <property type="entry name" value="SURVIVAL OF MOTOR NEURON-RELATED-SPLICING FACTOR 30-RELATED"/>
    <property type="match status" value="1"/>
</dbReference>
<feature type="region of interest" description="Disordered" evidence="3">
    <location>
        <begin position="312"/>
        <end position="340"/>
    </location>
</feature>
<dbReference type="Pfam" id="PF00567">
    <property type="entry name" value="TUDOR"/>
    <property type="match status" value="1"/>
</dbReference>
<feature type="region of interest" description="Disordered" evidence="3">
    <location>
        <begin position="389"/>
        <end position="433"/>
    </location>
</feature>
<dbReference type="Pfam" id="PF08585">
    <property type="entry name" value="RMI1_N_C"/>
    <property type="match status" value="1"/>
</dbReference>
<reference evidence="5" key="1">
    <citation type="submission" date="2022-01" db="EMBL/GenBank/DDBJ databases">
        <authorList>
            <person name="King R."/>
        </authorList>
    </citation>
    <scope>NUCLEOTIDE SEQUENCE</scope>
</reference>
<sequence length="568" mass="65039">MASILGNEWHMSSIGNDILTENGTINDKQKIYNAALNTDLKEICKPVLHECLPNNSIQNVVLQIQKIRNISAPKANEESQAAPRMLKLTLTDGETYIQAIELSPIGNVSLKNTPPGTKLLIDNAKIHSGFILLTPQNCKTLGGKVGHLYQKWEQLSKHAQINRRNNDGDDGPPPWVNFGTKIKANREENSFKSLNDKPKDPKESTEFDQQRQEAITEASSGAVKKIFAGRVKQPVQQAQVVTKPKPKRENGKFRTRTFDTENETDERLQKPSEKLSLFAFLEDKLPVNNQDLHYQNQSNKIVFKDAEYSDTDAKNDYKRRPYQKEFKHEQPKYNAGYEQNKPKENYRQNHKRNDPVQVQQNNSYAHHQPSAGNPKYKNDPVQVQQNNSYAHHQPSAGNPQYKNHHRSNAGYFPQGSSNSLNHNNSNSNSARRVDNQTEEIVNNLAKDMQKATLNGQFASRTLRQHLNLADEKKQESPSNEAPCKGMNIGDEVMAKYWEDKKYYQAKIISVTDKTFAVMFRDYGNIEEVLKSDCQSLSNNRANYNNQQSHRSNREYSGTYEYRRKNYKQ</sequence>
<feature type="compositionally biased region" description="Low complexity" evidence="3">
    <location>
        <begin position="416"/>
        <end position="429"/>
    </location>
</feature>
<feature type="region of interest" description="Disordered" evidence="3">
    <location>
        <begin position="186"/>
        <end position="215"/>
    </location>
</feature>
<evidence type="ECO:0000259" key="4">
    <source>
        <dbReference type="PROSITE" id="PS50304"/>
    </source>
</evidence>
<evidence type="ECO:0000256" key="3">
    <source>
        <dbReference type="SAM" id="MobiDB-lite"/>
    </source>
</evidence>
<evidence type="ECO:0000256" key="2">
    <source>
        <dbReference type="ARBA" id="ARBA00023242"/>
    </source>
</evidence>
<feature type="compositionally biased region" description="Polar residues" evidence="3">
    <location>
        <begin position="389"/>
        <end position="401"/>
    </location>
</feature>
<feature type="domain" description="Tudor" evidence="4">
    <location>
        <begin position="485"/>
        <end position="543"/>
    </location>
</feature>
<gene>
    <name evidence="5" type="ORF">PHYEVI_LOCUS3041</name>
</gene>
<dbReference type="PROSITE" id="PS50304">
    <property type="entry name" value="TUDOR"/>
    <property type="match status" value="1"/>
</dbReference>